<organism evidence="1 2">
    <name type="scientific">Gloeobacter kilaueensis (strain ATCC BAA-2537 / CCAP 1431/1 / ULC 316 / JS1)</name>
    <dbReference type="NCBI Taxonomy" id="1183438"/>
    <lineage>
        <taxon>Bacteria</taxon>
        <taxon>Bacillati</taxon>
        <taxon>Cyanobacteriota</taxon>
        <taxon>Cyanophyceae</taxon>
        <taxon>Gloeobacterales</taxon>
        <taxon>Gloeobacteraceae</taxon>
        <taxon>Gloeobacter</taxon>
    </lineage>
</organism>
<dbReference type="HOGENOM" id="CLU_887852_0_0_3"/>
<dbReference type="Pfam" id="PF13578">
    <property type="entry name" value="Methyltransf_24"/>
    <property type="match status" value="1"/>
</dbReference>
<accession>U5QJT6</accession>
<keyword evidence="2" id="KW-1185">Reference proteome</keyword>
<sequence length="313" mass="35022">MINKVIDAIKAAEAEGLLSADADGILTGFSGKKLVGALQRIASLFAEQAGVCYLEVGVFQGLTLLSVASACRSLPSYGIDNFAFFDPEGKNLAIIKDRMAQLNVQNAVLINKDYEDALETLSTEIGDRKVALYLVDGPHDYRSQLMCLELVIPYLHQQAVIVVDDSNYRHVRQANRDFLVTHPEFKLAFEAYSACHPVNASAVQQQESRNGWWNGVNIIVRDLEQLLPPMYPPTERDRKLFENEHIVHAAAMAEYAPEAVGLLSRTDVVRFLASAVRLYTQVRNSRLHKNARHNNMNTYSMELPKARYNSLVK</sequence>
<dbReference type="AlphaFoldDB" id="U5QJT6"/>
<name>U5QJT6_GLOK1</name>
<dbReference type="Proteomes" id="UP000017396">
    <property type="component" value="Chromosome"/>
</dbReference>
<dbReference type="SUPFAM" id="SSF53335">
    <property type="entry name" value="S-adenosyl-L-methionine-dependent methyltransferases"/>
    <property type="match status" value="1"/>
</dbReference>
<dbReference type="eggNOG" id="COG4122">
    <property type="taxonomic scope" value="Bacteria"/>
</dbReference>
<evidence type="ECO:0000313" key="2">
    <source>
        <dbReference type="Proteomes" id="UP000017396"/>
    </source>
</evidence>
<dbReference type="PATRIC" id="fig|1183438.3.peg.1582"/>
<protein>
    <recommendedName>
        <fullName evidence="3">O-methyltransferase</fullName>
    </recommendedName>
</protein>
<dbReference type="Gene3D" id="3.40.50.150">
    <property type="entry name" value="Vaccinia Virus protein VP39"/>
    <property type="match status" value="1"/>
</dbReference>
<dbReference type="RefSeq" id="WP_023172968.1">
    <property type="nucleotide sequence ID" value="NC_022600.1"/>
</dbReference>
<proteinExistence type="predicted"/>
<dbReference type="KEGG" id="glj:GKIL_1608"/>
<evidence type="ECO:0000313" key="1">
    <source>
        <dbReference type="EMBL" id="AGY57854.1"/>
    </source>
</evidence>
<gene>
    <name evidence="1" type="ORF">GKIL_1608</name>
</gene>
<dbReference type="OrthoDB" id="146908at2"/>
<reference evidence="1 2" key="1">
    <citation type="journal article" date="2013" name="PLoS ONE">
        <title>Cultivation and Complete Genome Sequencing of Gloeobacter kilaueensis sp. nov., from a Lava Cave in Kilauea Caldera, Hawai'i.</title>
        <authorList>
            <person name="Saw J.H."/>
            <person name="Schatz M."/>
            <person name="Brown M.V."/>
            <person name="Kunkel D.D."/>
            <person name="Foster J.S."/>
            <person name="Shick H."/>
            <person name="Christensen S."/>
            <person name="Hou S."/>
            <person name="Wan X."/>
            <person name="Donachie S.P."/>
        </authorList>
    </citation>
    <scope>NUCLEOTIDE SEQUENCE [LARGE SCALE GENOMIC DNA]</scope>
    <source>
        <strain evidence="2">JS</strain>
    </source>
</reference>
<dbReference type="EMBL" id="CP003587">
    <property type="protein sequence ID" value="AGY57854.1"/>
    <property type="molecule type" value="Genomic_DNA"/>
</dbReference>
<evidence type="ECO:0008006" key="3">
    <source>
        <dbReference type="Google" id="ProtNLM"/>
    </source>
</evidence>
<dbReference type="STRING" id="1183438.GKIL_1608"/>
<dbReference type="InterPro" id="IPR029063">
    <property type="entry name" value="SAM-dependent_MTases_sf"/>
</dbReference>